<proteinExistence type="predicted"/>
<keyword evidence="3" id="KW-1185">Reference proteome</keyword>
<reference evidence="2 3" key="1">
    <citation type="submission" date="2018-05" db="EMBL/GenBank/DDBJ databases">
        <title>Complete Genome Sequence of Methylobacterium sp. 17Sr1-28.</title>
        <authorList>
            <person name="Srinivasan S."/>
        </authorList>
    </citation>
    <scope>NUCLEOTIDE SEQUENCE [LARGE SCALE GENOMIC DNA]</scope>
    <source>
        <strain evidence="2 3">17Sr1-28</strain>
    </source>
</reference>
<organism evidence="2 3">
    <name type="scientific">Methylobacterium terrae</name>
    <dbReference type="NCBI Taxonomy" id="2202827"/>
    <lineage>
        <taxon>Bacteria</taxon>
        <taxon>Pseudomonadati</taxon>
        <taxon>Pseudomonadota</taxon>
        <taxon>Alphaproteobacteria</taxon>
        <taxon>Hyphomicrobiales</taxon>
        <taxon>Methylobacteriaceae</taxon>
        <taxon>Methylobacterium</taxon>
    </lineage>
</organism>
<name>A0A2U8WI50_9HYPH</name>
<gene>
    <name evidence="2" type="ORF">DK419_04860</name>
</gene>
<feature type="domain" description="DUF6916" evidence="1">
    <location>
        <begin position="9"/>
        <end position="107"/>
    </location>
</feature>
<dbReference type="InterPro" id="IPR054209">
    <property type="entry name" value="DUF6916"/>
</dbReference>
<dbReference type="Pfam" id="PF21880">
    <property type="entry name" value="DUF6916"/>
    <property type="match status" value="1"/>
</dbReference>
<dbReference type="RefSeq" id="WP_109958089.1">
    <property type="nucleotide sequence ID" value="NZ_CP029553.1"/>
</dbReference>
<dbReference type="KEGG" id="mtea:DK419_04860"/>
<dbReference type="EMBL" id="CP029553">
    <property type="protein sequence ID" value="AWN45729.1"/>
    <property type="molecule type" value="Genomic_DNA"/>
</dbReference>
<evidence type="ECO:0000313" key="2">
    <source>
        <dbReference type="EMBL" id="AWN45729.1"/>
    </source>
</evidence>
<evidence type="ECO:0000259" key="1">
    <source>
        <dbReference type="Pfam" id="PF21880"/>
    </source>
</evidence>
<sequence length="108" mass="11048">MTAALATLSAGLFAPALGEAFALRGPDGRTLAVTLARCVEHPRSTMPGSARTAFDLVLTCPADAAEGFPDGDCVLSHDALGEFGPLYAGRILPVGFPPGSAAYQVIFI</sequence>
<dbReference type="Proteomes" id="UP000245444">
    <property type="component" value="Chromosome"/>
</dbReference>
<evidence type="ECO:0000313" key="3">
    <source>
        <dbReference type="Proteomes" id="UP000245444"/>
    </source>
</evidence>
<dbReference type="OrthoDB" id="8410220at2"/>
<accession>A0A2U8WI50</accession>
<protein>
    <recommendedName>
        <fullName evidence="1">DUF6916 domain-containing protein</fullName>
    </recommendedName>
</protein>
<dbReference type="AlphaFoldDB" id="A0A2U8WI50"/>